<comment type="pathway">
    <text evidence="1">Protein modification; protein lipoylation via exogenous pathway; protein N(6)-(lipoyl)lysine from lipoate: step 2/2.</text>
</comment>
<dbReference type="PANTHER" id="PTHR12561">
    <property type="entry name" value="LIPOATE-PROTEIN LIGASE"/>
    <property type="match status" value="1"/>
</dbReference>
<dbReference type="PROSITE" id="PS51733">
    <property type="entry name" value="BPL_LPL_CATALYTIC"/>
    <property type="match status" value="1"/>
</dbReference>
<dbReference type="GO" id="GO:0017118">
    <property type="term" value="F:lipoyltransferase activity"/>
    <property type="evidence" value="ECO:0007669"/>
    <property type="project" value="TreeGrafter"/>
</dbReference>
<dbReference type="GO" id="GO:0005739">
    <property type="term" value="C:mitochondrion"/>
    <property type="evidence" value="ECO:0007669"/>
    <property type="project" value="TreeGrafter"/>
</dbReference>
<dbReference type="Gene3D" id="3.30.390.50">
    <property type="entry name" value="CO dehydrogenase flavoprotein, C-terminal domain"/>
    <property type="match status" value="1"/>
</dbReference>
<evidence type="ECO:0000313" key="4">
    <source>
        <dbReference type="EnsemblMetazoa" id="SMAR011703-PA"/>
    </source>
</evidence>
<dbReference type="eggNOG" id="KOG3159">
    <property type="taxonomic scope" value="Eukaryota"/>
</dbReference>
<dbReference type="HOGENOM" id="CLU_022986_4_1_1"/>
<dbReference type="Proteomes" id="UP000014500">
    <property type="component" value="Unassembled WGS sequence"/>
</dbReference>
<dbReference type="EMBL" id="JH432094">
    <property type="status" value="NOT_ANNOTATED_CDS"/>
    <property type="molecule type" value="Genomic_DNA"/>
</dbReference>
<organism evidence="4 5">
    <name type="scientific">Strigamia maritima</name>
    <name type="common">European centipede</name>
    <name type="synonym">Geophilus maritimus</name>
    <dbReference type="NCBI Taxonomy" id="126957"/>
    <lineage>
        <taxon>Eukaryota</taxon>
        <taxon>Metazoa</taxon>
        <taxon>Ecdysozoa</taxon>
        <taxon>Arthropoda</taxon>
        <taxon>Myriapoda</taxon>
        <taxon>Chilopoda</taxon>
        <taxon>Pleurostigmophora</taxon>
        <taxon>Geophilomorpha</taxon>
        <taxon>Linotaeniidae</taxon>
        <taxon>Strigamia</taxon>
    </lineage>
</organism>
<dbReference type="Gene3D" id="3.30.930.10">
    <property type="entry name" value="Bira Bifunctional Protein, Domain 2"/>
    <property type="match status" value="1"/>
</dbReference>
<reference evidence="4" key="2">
    <citation type="submission" date="2015-02" db="UniProtKB">
        <authorList>
            <consortium name="EnsemblMetazoa"/>
        </authorList>
    </citation>
    <scope>IDENTIFICATION</scope>
</reference>
<feature type="domain" description="BPL/LPL catalytic" evidence="3">
    <location>
        <begin position="57"/>
        <end position="242"/>
    </location>
</feature>
<dbReference type="PhylomeDB" id="T1JD24"/>
<dbReference type="FunFam" id="3.30.930.10:FF:000045">
    <property type="entry name" value="lipoyltransferase 1, mitochondrial"/>
    <property type="match status" value="1"/>
</dbReference>
<keyword evidence="5" id="KW-1185">Reference proteome</keyword>
<evidence type="ECO:0000256" key="2">
    <source>
        <dbReference type="ARBA" id="ARBA00008242"/>
    </source>
</evidence>
<dbReference type="SUPFAM" id="SSF55681">
    <property type="entry name" value="Class II aaRS and biotin synthetases"/>
    <property type="match status" value="1"/>
</dbReference>
<dbReference type="InterPro" id="IPR004562">
    <property type="entry name" value="LipoylTrfase_LipoateP_Ligase"/>
</dbReference>
<dbReference type="GO" id="GO:0009249">
    <property type="term" value="P:protein lipoylation"/>
    <property type="evidence" value="ECO:0007669"/>
    <property type="project" value="InterPro"/>
</dbReference>
<dbReference type="AlphaFoldDB" id="T1JD24"/>
<name>T1JD24_STRMM</name>
<evidence type="ECO:0000256" key="1">
    <source>
        <dbReference type="ARBA" id="ARBA00005085"/>
    </source>
</evidence>
<dbReference type="UniPathway" id="UPA00537">
    <property type="reaction ID" value="UER00595"/>
</dbReference>
<accession>T1JD24</accession>
<dbReference type="InterPro" id="IPR045864">
    <property type="entry name" value="aa-tRNA-synth_II/BPL/LPL"/>
</dbReference>
<dbReference type="OMA" id="MYLIEPK"/>
<dbReference type="STRING" id="126957.T1JD24"/>
<evidence type="ECO:0000259" key="3">
    <source>
        <dbReference type="PROSITE" id="PS51733"/>
    </source>
</evidence>
<evidence type="ECO:0000313" key="5">
    <source>
        <dbReference type="Proteomes" id="UP000014500"/>
    </source>
</evidence>
<protein>
    <recommendedName>
        <fullName evidence="3">BPL/LPL catalytic domain-containing protein</fullName>
    </recommendedName>
</protein>
<reference evidence="5" key="1">
    <citation type="submission" date="2011-05" db="EMBL/GenBank/DDBJ databases">
        <authorList>
            <person name="Richards S.R."/>
            <person name="Qu J."/>
            <person name="Jiang H."/>
            <person name="Jhangiani S.N."/>
            <person name="Agravi P."/>
            <person name="Goodspeed R."/>
            <person name="Gross S."/>
            <person name="Mandapat C."/>
            <person name="Jackson L."/>
            <person name="Mathew T."/>
            <person name="Pu L."/>
            <person name="Thornton R."/>
            <person name="Saada N."/>
            <person name="Wilczek-Boney K.B."/>
            <person name="Lee S."/>
            <person name="Kovar C."/>
            <person name="Wu Y."/>
            <person name="Scherer S.E."/>
            <person name="Worley K.C."/>
            <person name="Muzny D.M."/>
            <person name="Gibbs R."/>
        </authorList>
    </citation>
    <scope>NUCLEOTIDE SEQUENCE</scope>
    <source>
        <strain evidence="5">Brora</strain>
    </source>
</reference>
<proteinExistence type="inferred from homology"/>
<dbReference type="CDD" id="cd16443">
    <property type="entry name" value="LplA"/>
    <property type="match status" value="1"/>
</dbReference>
<dbReference type="InterPro" id="IPR004143">
    <property type="entry name" value="BPL_LPL_catalytic"/>
</dbReference>
<dbReference type="Pfam" id="PF21948">
    <property type="entry name" value="LplA-B_cat"/>
    <property type="match status" value="1"/>
</dbReference>
<dbReference type="EnsemblMetazoa" id="SMAR011703-RA">
    <property type="protein sequence ID" value="SMAR011703-PA"/>
    <property type="gene ID" value="SMAR011703"/>
</dbReference>
<comment type="similarity">
    <text evidence="2">Belongs to the LplA family.</text>
</comment>
<dbReference type="PANTHER" id="PTHR12561:SF3">
    <property type="entry name" value="LIPOYLTRANSFERASE 1, MITOCHONDRIAL"/>
    <property type="match status" value="1"/>
</dbReference>
<sequence>MAFTKVPFHTLRATLYGQRVNVNHARRTISRSVLVSSSNDVYTNLAVEDWLYKNKKFDNEEVLFLWRNKPTVVIGRHQNPWLECDLNYIRNNNIHLARRNSGGGAVYHDLGNLNCTFFTTRKNYNRRNNLELICNSLVKRWNLDIQISKREDIILNGEFKISGTAAKLGNPTAYHHCTVLFNVNKDLLNNSLDKDDSNIESNATASVRGTVRNLKEVCEEVDFWPLVEAITQEYFGNENQQYICIEPNETLYPGIETIKSGLRDWNWVYGHTPRFVICKQFETTPRFYDQQETHREFHRGLSTAVQTERAPVTLTLQVYRAKIEEFSITPENFLPNKLFNIFQQTLVNKLFKVDAITSEMDNKIKQKLIT</sequence>